<gene>
    <name evidence="16" type="ORF">H9X81_04550</name>
</gene>
<dbReference type="InterPro" id="IPR002528">
    <property type="entry name" value="MATE_fam"/>
</dbReference>
<feature type="transmembrane region" description="Helical" evidence="15">
    <location>
        <begin position="98"/>
        <end position="118"/>
    </location>
</feature>
<evidence type="ECO:0000256" key="6">
    <source>
        <dbReference type="ARBA" id="ARBA00022448"/>
    </source>
</evidence>
<evidence type="ECO:0000256" key="11">
    <source>
        <dbReference type="ARBA" id="ARBA00023065"/>
    </source>
</evidence>
<dbReference type="PANTHER" id="PTHR43298">
    <property type="entry name" value="MULTIDRUG RESISTANCE PROTEIN NORM-RELATED"/>
    <property type="match status" value="1"/>
</dbReference>
<dbReference type="RefSeq" id="WP_204720177.1">
    <property type="nucleotide sequence ID" value="NZ_JACSNR010000003.1"/>
</dbReference>
<keyword evidence="9 15" id="KW-0812">Transmembrane</keyword>
<evidence type="ECO:0000313" key="17">
    <source>
        <dbReference type="Proteomes" id="UP000724149"/>
    </source>
</evidence>
<organism evidence="16 17">
    <name type="scientific">Hydrogenoanaerobacterium saccharovorans</name>
    <dbReference type="NCBI Taxonomy" id="474960"/>
    <lineage>
        <taxon>Bacteria</taxon>
        <taxon>Bacillati</taxon>
        <taxon>Bacillota</taxon>
        <taxon>Clostridia</taxon>
        <taxon>Eubacteriales</taxon>
        <taxon>Oscillospiraceae</taxon>
        <taxon>Hydrogenoanaerobacterium</taxon>
    </lineage>
</organism>
<dbReference type="InterPro" id="IPR045070">
    <property type="entry name" value="MATE_MepA-like"/>
</dbReference>
<feature type="transmembrane region" description="Helical" evidence="15">
    <location>
        <begin position="58"/>
        <end position="77"/>
    </location>
</feature>
<dbReference type="InterPro" id="IPR050222">
    <property type="entry name" value="MATE_MdtK"/>
</dbReference>
<keyword evidence="11" id="KW-0406">Ion transport</keyword>
<sequence>MQQDRTLLFEETPIPKAVATLAVPTILSSLVMVLYNLADTYFVGMLNDPIQNAAVTLAAPVMLAFNAVNNLFGVGSSSMMSRALGRRDYDTVAKSSTFGFWCAILSGLAFSLLCTLFKSPLLGLLGADATTRAATEAYMFWTVICGAAPAILNVVMAYMVRSEGSAMHASIGTMSGCFLNIILDPIFIMPWGLNMGAAGAGLATFLSNCFACLYFMVLLFVKRGRTYVCIDPRKLSFESSIVGGVCLVGIPAAIQNLLNVTGMTILNNFTSSYGANAVAAMGIAQKINQVPFYIANGLSQGIMPLISYNYASDNIKRMKHTLTFAAKISVTGLVLVSIAYSFFAGDLITMFMDNPEIVEMGSRFLRGFCLGLPFLCVDFLAVGVFQASGLGRNALVFAILRKIVLEIPALFILNHFFPLYGLAYAQFTAELVLSVAAVIILVKLFGKLELEKADRDAQKAQKA</sequence>
<dbReference type="CDD" id="cd13143">
    <property type="entry name" value="MATE_MepA_like"/>
    <property type="match status" value="1"/>
</dbReference>
<keyword evidence="10 15" id="KW-1133">Transmembrane helix</keyword>
<evidence type="ECO:0000256" key="1">
    <source>
        <dbReference type="ARBA" id="ARBA00003408"/>
    </source>
</evidence>
<protein>
    <recommendedName>
        <fullName evidence="5">Multidrug export protein MepA</fullName>
    </recommendedName>
    <alternativeName>
        <fullName evidence="14">Multidrug-efflux transporter</fullName>
    </alternativeName>
    <alternativeName>
        <fullName evidence="4">Probable multidrug resistance protein NorM</fullName>
    </alternativeName>
</protein>
<evidence type="ECO:0000256" key="10">
    <source>
        <dbReference type="ARBA" id="ARBA00022989"/>
    </source>
</evidence>
<reference evidence="16 17" key="1">
    <citation type="journal article" date="2021" name="Sci. Rep.">
        <title>The distribution of antibiotic resistance genes in chicken gut microbiota commensals.</title>
        <authorList>
            <person name="Juricova H."/>
            <person name="Matiasovicova J."/>
            <person name="Kubasova T."/>
            <person name="Cejkova D."/>
            <person name="Rychlik I."/>
        </authorList>
    </citation>
    <scope>NUCLEOTIDE SEQUENCE [LARGE SCALE GENOMIC DNA]</scope>
    <source>
        <strain evidence="16 17">An564</strain>
    </source>
</reference>
<dbReference type="Pfam" id="PF01554">
    <property type="entry name" value="MatE"/>
    <property type="match status" value="2"/>
</dbReference>
<dbReference type="PANTHER" id="PTHR43298:SF2">
    <property type="entry name" value="FMN_FAD EXPORTER YEEO-RELATED"/>
    <property type="match status" value="1"/>
</dbReference>
<feature type="transmembrane region" description="Helical" evidence="15">
    <location>
        <begin position="394"/>
        <end position="417"/>
    </location>
</feature>
<feature type="transmembrane region" description="Helical" evidence="15">
    <location>
        <begin position="364"/>
        <end position="387"/>
    </location>
</feature>
<evidence type="ECO:0000256" key="2">
    <source>
        <dbReference type="ARBA" id="ARBA00004651"/>
    </source>
</evidence>
<evidence type="ECO:0000256" key="8">
    <source>
        <dbReference type="ARBA" id="ARBA00022475"/>
    </source>
</evidence>
<keyword evidence="7" id="KW-0050">Antiport</keyword>
<evidence type="ECO:0000256" key="4">
    <source>
        <dbReference type="ARBA" id="ARBA00020268"/>
    </source>
</evidence>
<comment type="function">
    <text evidence="1">Multidrug efflux pump.</text>
</comment>
<dbReference type="Proteomes" id="UP000724149">
    <property type="component" value="Unassembled WGS sequence"/>
</dbReference>
<keyword evidence="12 15" id="KW-0472">Membrane</keyword>
<comment type="subcellular location">
    <subcellularLocation>
        <location evidence="2">Cell membrane</location>
        <topology evidence="2">Multi-pass membrane protein</topology>
    </subcellularLocation>
</comment>
<keyword evidence="13" id="KW-0046">Antibiotic resistance</keyword>
<evidence type="ECO:0000313" key="16">
    <source>
        <dbReference type="EMBL" id="MBM6922962.1"/>
    </source>
</evidence>
<evidence type="ECO:0000256" key="5">
    <source>
        <dbReference type="ARBA" id="ARBA00022106"/>
    </source>
</evidence>
<evidence type="ECO:0000256" key="3">
    <source>
        <dbReference type="ARBA" id="ARBA00008417"/>
    </source>
</evidence>
<dbReference type="NCBIfam" id="TIGR00797">
    <property type="entry name" value="matE"/>
    <property type="match status" value="1"/>
</dbReference>
<name>A0ABS2GKG5_9FIRM</name>
<evidence type="ECO:0000256" key="14">
    <source>
        <dbReference type="ARBA" id="ARBA00031636"/>
    </source>
</evidence>
<feature type="transmembrane region" description="Helical" evidence="15">
    <location>
        <begin position="21"/>
        <end position="38"/>
    </location>
</feature>
<accession>A0ABS2GKG5</accession>
<dbReference type="InterPro" id="IPR048279">
    <property type="entry name" value="MdtK-like"/>
</dbReference>
<evidence type="ECO:0000256" key="7">
    <source>
        <dbReference type="ARBA" id="ARBA00022449"/>
    </source>
</evidence>
<dbReference type="PIRSF" id="PIRSF006603">
    <property type="entry name" value="DinF"/>
    <property type="match status" value="1"/>
</dbReference>
<feature type="transmembrane region" description="Helical" evidence="15">
    <location>
        <begin position="423"/>
        <end position="445"/>
    </location>
</feature>
<evidence type="ECO:0000256" key="12">
    <source>
        <dbReference type="ARBA" id="ARBA00023136"/>
    </source>
</evidence>
<feature type="transmembrane region" description="Helical" evidence="15">
    <location>
        <begin position="290"/>
        <end position="310"/>
    </location>
</feature>
<keyword evidence="6" id="KW-0813">Transport</keyword>
<comment type="caution">
    <text evidence="16">The sequence shown here is derived from an EMBL/GenBank/DDBJ whole genome shotgun (WGS) entry which is preliminary data.</text>
</comment>
<feature type="transmembrane region" description="Helical" evidence="15">
    <location>
        <begin position="138"/>
        <end position="159"/>
    </location>
</feature>
<proteinExistence type="inferred from homology"/>
<dbReference type="EMBL" id="JACSNR010000003">
    <property type="protein sequence ID" value="MBM6922962.1"/>
    <property type="molecule type" value="Genomic_DNA"/>
</dbReference>
<feature type="transmembrane region" description="Helical" evidence="15">
    <location>
        <begin position="171"/>
        <end position="191"/>
    </location>
</feature>
<evidence type="ECO:0000256" key="9">
    <source>
        <dbReference type="ARBA" id="ARBA00022692"/>
    </source>
</evidence>
<keyword evidence="17" id="KW-1185">Reference proteome</keyword>
<feature type="transmembrane region" description="Helical" evidence="15">
    <location>
        <begin position="322"/>
        <end position="344"/>
    </location>
</feature>
<feature type="transmembrane region" description="Helical" evidence="15">
    <location>
        <begin position="241"/>
        <end position="258"/>
    </location>
</feature>
<feature type="transmembrane region" description="Helical" evidence="15">
    <location>
        <begin position="197"/>
        <end position="221"/>
    </location>
</feature>
<evidence type="ECO:0000256" key="15">
    <source>
        <dbReference type="SAM" id="Phobius"/>
    </source>
</evidence>
<evidence type="ECO:0000256" key="13">
    <source>
        <dbReference type="ARBA" id="ARBA00023251"/>
    </source>
</evidence>
<comment type="similarity">
    <text evidence="3">Belongs to the multi antimicrobial extrusion (MATE) (TC 2.A.66.1) family. MepA subfamily.</text>
</comment>
<keyword evidence="8" id="KW-1003">Cell membrane</keyword>